<keyword evidence="8 10" id="KW-0521">NADP</keyword>
<dbReference type="InterPro" id="IPR004417">
    <property type="entry name" value="TrmFO"/>
</dbReference>
<comment type="similarity">
    <text evidence="10">Belongs to the MnmG family. TrmFO subfamily.</text>
</comment>
<dbReference type="FunFam" id="3.50.50.60:FF:000035">
    <property type="entry name" value="Methylenetetrahydrofolate--tRNA-(uracil-5-)-methyltransferase TrmFO"/>
    <property type="match status" value="1"/>
</dbReference>
<dbReference type="Gene3D" id="3.50.50.60">
    <property type="entry name" value="FAD/NAD(P)-binding domain"/>
    <property type="match status" value="2"/>
</dbReference>
<evidence type="ECO:0000256" key="9">
    <source>
        <dbReference type="ARBA" id="ARBA00023027"/>
    </source>
</evidence>
<dbReference type="PANTHER" id="PTHR11806:SF2">
    <property type="entry name" value="METHYLENETETRAHYDROFOLATE--TRNA-(URACIL-5-)-METHYLTRANSFERASE TRMFO"/>
    <property type="match status" value="1"/>
</dbReference>
<evidence type="ECO:0000256" key="4">
    <source>
        <dbReference type="ARBA" id="ARBA00022630"/>
    </source>
</evidence>
<dbReference type="GO" id="GO:0030488">
    <property type="term" value="P:tRNA methylation"/>
    <property type="evidence" value="ECO:0007669"/>
    <property type="project" value="TreeGrafter"/>
</dbReference>
<keyword evidence="9 10" id="KW-0520">NAD</keyword>
<keyword evidence="7 10" id="KW-0274">FAD</keyword>
<name>A0A1I0SQS5_9BACL</name>
<dbReference type="SUPFAM" id="SSF51905">
    <property type="entry name" value="FAD/NAD(P)-binding domain"/>
    <property type="match status" value="1"/>
</dbReference>
<dbReference type="EC" id="2.1.1.74" evidence="10"/>
<dbReference type="Proteomes" id="UP000198650">
    <property type="component" value="Unassembled WGS sequence"/>
</dbReference>
<dbReference type="InterPro" id="IPR036188">
    <property type="entry name" value="FAD/NAD-bd_sf"/>
</dbReference>
<keyword evidence="2 10" id="KW-0963">Cytoplasm</keyword>
<dbReference type="AlphaFoldDB" id="A0A1I0SQS5"/>
<dbReference type="GO" id="GO:0047151">
    <property type="term" value="F:tRNA (uracil(54)-C5)-methyltransferase activity, 5,10-methylenetetrahydrofolate-dependent"/>
    <property type="evidence" value="ECO:0007669"/>
    <property type="project" value="UniProtKB-UniRule"/>
</dbReference>
<dbReference type="PANTHER" id="PTHR11806">
    <property type="entry name" value="GLUCOSE INHIBITED DIVISION PROTEIN A"/>
    <property type="match status" value="1"/>
</dbReference>
<dbReference type="NCBIfam" id="TIGR00137">
    <property type="entry name" value="gid_trmFO"/>
    <property type="match status" value="1"/>
</dbReference>
<dbReference type="InterPro" id="IPR002218">
    <property type="entry name" value="MnmG-rel"/>
</dbReference>
<keyword evidence="6 10" id="KW-0819">tRNA processing</keyword>
<evidence type="ECO:0000313" key="13">
    <source>
        <dbReference type="Proteomes" id="UP000198650"/>
    </source>
</evidence>
<dbReference type="GO" id="GO:0005829">
    <property type="term" value="C:cytosol"/>
    <property type="evidence" value="ECO:0007669"/>
    <property type="project" value="TreeGrafter"/>
</dbReference>
<dbReference type="FunFam" id="3.50.50.60:FF:000040">
    <property type="entry name" value="Methylenetetrahydrofolate--tRNA-(uracil-5-)-methyltransferase TrmFO"/>
    <property type="match status" value="1"/>
</dbReference>
<dbReference type="EMBL" id="FOJS01000003">
    <property type="protein sequence ID" value="SFA41832.1"/>
    <property type="molecule type" value="Genomic_DNA"/>
</dbReference>
<dbReference type="HAMAP" id="MF_01037">
    <property type="entry name" value="TrmFO"/>
    <property type="match status" value="1"/>
</dbReference>
<protein>
    <recommendedName>
        <fullName evidence="10">Methylenetetrahydrofolate--tRNA-(uracil-5-)-methyltransferase TrmFO</fullName>
        <ecNumber evidence="10">2.1.1.74</ecNumber>
    </recommendedName>
    <alternativeName>
        <fullName evidence="10">Folate-dependent tRNA (uracil-5-)-methyltransferase</fullName>
    </alternativeName>
    <alternativeName>
        <fullName evidence="10">Folate-dependent tRNA(M-5-U54)-methyltransferase</fullName>
    </alternativeName>
</protein>
<evidence type="ECO:0000256" key="7">
    <source>
        <dbReference type="ARBA" id="ARBA00022827"/>
    </source>
</evidence>
<dbReference type="PROSITE" id="PS01281">
    <property type="entry name" value="GIDA_2"/>
    <property type="match status" value="1"/>
</dbReference>
<reference evidence="13" key="1">
    <citation type="submission" date="2016-10" db="EMBL/GenBank/DDBJ databases">
        <authorList>
            <person name="Varghese N."/>
            <person name="Submissions S."/>
        </authorList>
    </citation>
    <scope>NUCLEOTIDE SEQUENCE [LARGE SCALE GENOMIC DNA]</scope>
    <source>
        <strain evidence="13">M1</strain>
    </source>
</reference>
<feature type="binding site" evidence="10">
    <location>
        <begin position="11"/>
        <end position="16"/>
    </location>
    <ligand>
        <name>FAD</name>
        <dbReference type="ChEBI" id="CHEBI:57692"/>
    </ligand>
</feature>
<dbReference type="NCBIfam" id="NF003739">
    <property type="entry name" value="PRK05335.1"/>
    <property type="match status" value="1"/>
</dbReference>
<comment type="subcellular location">
    <subcellularLocation>
        <location evidence="10">Cytoplasm</location>
    </subcellularLocation>
</comment>
<dbReference type="RefSeq" id="WP_425272958.1">
    <property type="nucleotide sequence ID" value="NZ_FOJS01000003.1"/>
</dbReference>
<comment type="cofactor">
    <cofactor evidence="1 10">
        <name>FAD</name>
        <dbReference type="ChEBI" id="CHEBI:57692"/>
    </cofactor>
</comment>
<evidence type="ECO:0000256" key="3">
    <source>
        <dbReference type="ARBA" id="ARBA00022603"/>
    </source>
</evidence>
<dbReference type="InterPro" id="IPR020595">
    <property type="entry name" value="MnmG-rel_CS"/>
</dbReference>
<dbReference type="GO" id="GO:0002098">
    <property type="term" value="P:tRNA wobble uridine modification"/>
    <property type="evidence" value="ECO:0007669"/>
    <property type="project" value="TreeGrafter"/>
</dbReference>
<keyword evidence="5 10" id="KW-0808">Transferase</keyword>
<accession>A0A1I0SQS5</accession>
<comment type="function">
    <text evidence="10">Catalyzes the folate-dependent formation of 5-methyl-uridine at position 54 (M-5-U54) in all tRNAs.</text>
</comment>
<organism evidence="12 13">
    <name type="scientific">Parageobacillus thermantarcticus</name>
    <dbReference type="NCBI Taxonomy" id="186116"/>
    <lineage>
        <taxon>Bacteria</taxon>
        <taxon>Bacillati</taxon>
        <taxon>Bacillota</taxon>
        <taxon>Bacilli</taxon>
        <taxon>Bacillales</taxon>
        <taxon>Anoxybacillaceae</taxon>
        <taxon>Parageobacillus</taxon>
    </lineage>
</organism>
<dbReference type="GO" id="GO:0050660">
    <property type="term" value="F:flavin adenine dinucleotide binding"/>
    <property type="evidence" value="ECO:0007669"/>
    <property type="project" value="UniProtKB-UniRule"/>
</dbReference>
<comment type="catalytic activity">
    <reaction evidence="10">
        <text>uridine(54) in tRNA + (6R)-5,10-methylene-5,6,7,8-tetrahydrofolate + NADPH + H(+) = 5-methyluridine(54) in tRNA + (6S)-5,6,7,8-tetrahydrofolate + NADP(+)</text>
        <dbReference type="Rhea" id="RHEA:62372"/>
        <dbReference type="Rhea" id="RHEA-COMP:10167"/>
        <dbReference type="Rhea" id="RHEA-COMP:10193"/>
        <dbReference type="ChEBI" id="CHEBI:15378"/>
        <dbReference type="ChEBI" id="CHEBI:15636"/>
        <dbReference type="ChEBI" id="CHEBI:57453"/>
        <dbReference type="ChEBI" id="CHEBI:57783"/>
        <dbReference type="ChEBI" id="CHEBI:58349"/>
        <dbReference type="ChEBI" id="CHEBI:65315"/>
        <dbReference type="ChEBI" id="CHEBI:74447"/>
        <dbReference type="EC" id="2.1.1.74"/>
    </reaction>
</comment>
<dbReference type="STRING" id="186116.SAMN05192569_1003129"/>
<proteinExistence type="inferred from homology"/>
<sequence>MVNERTVNVVGAGLAGSEAAWQLANRGIHVRLYEMRPIKQTPAHHTDKFAELVCSNSLRANSLTNAVGVLKEEMRRLNSVIMKAADECSVPAGSALAVDRHEFAARVTNLVQNHPNVTVIREEVTDIPDGPTIIATGPLTSPSLSERLKELTGEEYLYFYDAAAPIVEKDSINMEKVYVKSRYDKGEAAYINCPMTEEEFDRFYEALISAETVPLKEFEKEIYFEGCMPIEVMARRGKQTLLFGPMKPVGLEDPRTGKRPYAVVQLRQDNAAGTLYNIVGFQTHLKWGPQKEVIRLIPGLENAEIVRYGVMHRNTFINSPKLLRPTYQYKERDDLFFAGQMTGVEGYVESAASGLVAGINAARLVLGQDLVVFPRETAIGSMAHYITSANPNHFQPMNANFGLFAPLEEKIKDKQRRNERYAQRALDTIQNFIKSDCKGC</sequence>
<comment type="catalytic activity">
    <reaction evidence="10">
        <text>uridine(54) in tRNA + (6R)-5,10-methylene-5,6,7,8-tetrahydrofolate + NADH + H(+) = 5-methyluridine(54) in tRNA + (6S)-5,6,7,8-tetrahydrofolate + NAD(+)</text>
        <dbReference type="Rhea" id="RHEA:16873"/>
        <dbReference type="Rhea" id="RHEA-COMP:10167"/>
        <dbReference type="Rhea" id="RHEA-COMP:10193"/>
        <dbReference type="ChEBI" id="CHEBI:15378"/>
        <dbReference type="ChEBI" id="CHEBI:15636"/>
        <dbReference type="ChEBI" id="CHEBI:57453"/>
        <dbReference type="ChEBI" id="CHEBI:57540"/>
        <dbReference type="ChEBI" id="CHEBI:57945"/>
        <dbReference type="ChEBI" id="CHEBI:65315"/>
        <dbReference type="ChEBI" id="CHEBI:74447"/>
        <dbReference type="EC" id="2.1.1.74"/>
    </reaction>
</comment>
<keyword evidence="3 10" id="KW-0489">Methyltransferase</keyword>
<evidence type="ECO:0000256" key="6">
    <source>
        <dbReference type="ARBA" id="ARBA00022694"/>
    </source>
</evidence>
<evidence type="ECO:0000256" key="1">
    <source>
        <dbReference type="ARBA" id="ARBA00001974"/>
    </source>
</evidence>
<keyword evidence="4 10" id="KW-0285">Flavoprotein</keyword>
<evidence type="ECO:0000256" key="8">
    <source>
        <dbReference type="ARBA" id="ARBA00022857"/>
    </source>
</evidence>
<feature type="domain" description="MnmG N-terminal" evidence="11">
    <location>
        <begin position="7"/>
        <end position="368"/>
    </location>
</feature>
<dbReference type="Pfam" id="PF01134">
    <property type="entry name" value="GIDA"/>
    <property type="match status" value="1"/>
</dbReference>
<gene>
    <name evidence="10" type="primary">trmFO</name>
    <name evidence="12" type="ORF">SAMN05192569_1003129</name>
</gene>
<evidence type="ECO:0000256" key="10">
    <source>
        <dbReference type="HAMAP-Rule" id="MF_01037"/>
    </source>
</evidence>
<evidence type="ECO:0000256" key="2">
    <source>
        <dbReference type="ARBA" id="ARBA00022490"/>
    </source>
</evidence>
<keyword evidence="13" id="KW-1185">Reference proteome</keyword>
<evidence type="ECO:0000259" key="11">
    <source>
        <dbReference type="Pfam" id="PF01134"/>
    </source>
</evidence>
<evidence type="ECO:0000313" key="12">
    <source>
        <dbReference type="EMBL" id="SFA41832.1"/>
    </source>
</evidence>
<evidence type="ECO:0000256" key="5">
    <source>
        <dbReference type="ARBA" id="ARBA00022679"/>
    </source>
</evidence>
<dbReference type="InterPro" id="IPR040131">
    <property type="entry name" value="MnmG_N"/>
</dbReference>